<keyword evidence="3" id="KW-1185">Reference proteome</keyword>
<sequence length="296" mass="35225">MGTQKLATTIDEQIKKLRERYMDISDEKKAKENLLDIGYYRLGFYWFPFEKSYPRKSNRTHKFKQGTKFEYAIQLYYFDFDLRNIFLRYISRIEINFRTQLIYIASNRYKDDPCWYINPQYVKKDFIESPLFKNAIAEANKEPAIKWDAKCYNRKYAPAWKTLEHFTFGSVISLYENLKDGKLKHDIASTYGIQSPKQFSNYINTVRRLRNYCAHGKVLFDMKLREAISKGPAGDMGNKKTTLFGAYQVFRYLLGRVSNNRVLRMKEKLLDAFKRVKYQEVKDVILANSGFKIEEI</sequence>
<evidence type="ECO:0000256" key="1">
    <source>
        <dbReference type="SAM" id="Coils"/>
    </source>
</evidence>
<feature type="coiled-coil region" evidence="1">
    <location>
        <begin position="7"/>
        <end position="34"/>
    </location>
</feature>
<keyword evidence="1" id="KW-0175">Coiled coil</keyword>
<dbReference type="AlphaFoldDB" id="A0A069QK94"/>
<dbReference type="InterPro" id="IPR011664">
    <property type="entry name" value="Abi_system_AbiD/AbiF-like"/>
</dbReference>
<dbReference type="RefSeq" id="WP_018968388.1">
    <property type="nucleotide sequence ID" value="NZ_KB899227.1"/>
</dbReference>
<evidence type="ECO:0000313" key="2">
    <source>
        <dbReference type="EMBL" id="KDR53092.1"/>
    </source>
</evidence>
<dbReference type="PATRIC" id="fig|1122985.7.peg.845"/>
<reference evidence="2 3" key="1">
    <citation type="submission" date="2013-08" db="EMBL/GenBank/DDBJ databases">
        <authorList>
            <person name="Weinstock G."/>
            <person name="Sodergren E."/>
            <person name="Wylie T."/>
            <person name="Fulton L."/>
            <person name="Fulton R."/>
            <person name="Fronick C."/>
            <person name="O'Laughlin M."/>
            <person name="Godfrey J."/>
            <person name="Miner T."/>
            <person name="Herter B."/>
            <person name="Appelbaum E."/>
            <person name="Cordes M."/>
            <person name="Lek S."/>
            <person name="Wollam A."/>
            <person name="Pepin K.H."/>
            <person name="Palsikar V.B."/>
            <person name="Mitreva M."/>
            <person name="Wilson R.K."/>
        </authorList>
    </citation>
    <scope>NUCLEOTIDE SEQUENCE [LARGE SCALE GENOMIC DNA]</scope>
    <source>
        <strain evidence="2 3">ATCC 15930</strain>
    </source>
</reference>
<dbReference type="EMBL" id="JNGW01000030">
    <property type="protein sequence ID" value="KDR53092.1"/>
    <property type="molecule type" value="Genomic_DNA"/>
</dbReference>
<dbReference type="Proteomes" id="UP000027442">
    <property type="component" value="Unassembled WGS sequence"/>
</dbReference>
<comment type="caution">
    <text evidence="2">The sequence shown here is derived from an EMBL/GenBank/DDBJ whole genome shotgun (WGS) entry which is preliminary data.</text>
</comment>
<proteinExistence type="predicted"/>
<evidence type="ECO:0000313" key="3">
    <source>
        <dbReference type="Proteomes" id="UP000027442"/>
    </source>
</evidence>
<dbReference type="HOGENOM" id="CLU_044962_2_1_10"/>
<dbReference type="Pfam" id="PF07751">
    <property type="entry name" value="Abi_2"/>
    <property type="match status" value="1"/>
</dbReference>
<accession>A0A069QK94</accession>
<dbReference type="eggNOG" id="COG4823">
    <property type="taxonomic scope" value="Bacteria"/>
</dbReference>
<protein>
    <submittedName>
        <fullName evidence="2">Abi-like protein</fullName>
    </submittedName>
</protein>
<organism evidence="2 3">
    <name type="scientific">Hoylesella loescheii DSM 19665 = JCM 12249 = ATCC 15930</name>
    <dbReference type="NCBI Taxonomy" id="1122985"/>
    <lineage>
        <taxon>Bacteria</taxon>
        <taxon>Pseudomonadati</taxon>
        <taxon>Bacteroidota</taxon>
        <taxon>Bacteroidia</taxon>
        <taxon>Bacteroidales</taxon>
        <taxon>Prevotellaceae</taxon>
        <taxon>Hoylesella</taxon>
    </lineage>
</organism>
<name>A0A069QK94_HOYLO</name>
<gene>
    <name evidence="2" type="ORF">HMPREF1991_00818</name>
</gene>